<feature type="compositionally biased region" description="Polar residues" evidence="2">
    <location>
        <begin position="380"/>
        <end position="396"/>
    </location>
</feature>
<keyword evidence="1" id="KW-0175">Coiled coil</keyword>
<feature type="compositionally biased region" description="Basic and acidic residues" evidence="2">
    <location>
        <begin position="367"/>
        <end position="379"/>
    </location>
</feature>
<reference evidence="3" key="1">
    <citation type="journal article" date="2019" name="Environ. Microbiol.">
        <title>Fungal ecological strategies reflected in gene transcription - a case study of two litter decomposers.</title>
        <authorList>
            <person name="Barbi F."/>
            <person name="Kohler A."/>
            <person name="Barry K."/>
            <person name="Baskaran P."/>
            <person name="Daum C."/>
            <person name="Fauchery L."/>
            <person name="Ihrmark K."/>
            <person name="Kuo A."/>
            <person name="LaButti K."/>
            <person name="Lipzen A."/>
            <person name="Morin E."/>
            <person name="Grigoriev I.V."/>
            <person name="Henrissat B."/>
            <person name="Lindahl B."/>
            <person name="Martin F."/>
        </authorList>
    </citation>
    <scope>NUCLEOTIDE SEQUENCE</scope>
    <source>
        <strain evidence="3">JB14</strain>
    </source>
</reference>
<name>A0A6A4GHN2_9AGAR</name>
<protein>
    <submittedName>
        <fullName evidence="3">Uncharacterized protein</fullName>
    </submittedName>
</protein>
<feature type="compositionally biased region" description="Polar residues" evidence="2">
    <location>
        <begin position="213"/>
        <end position="230"/>
    </location>
</feature>
<feature type="compositionally biased region" description="Polar residues" evidence="2">
    <location>
        <begin position="521"/>
        <end position="531"/>
    </location>
</feature>
<feature type="region of interest" description="Disordered" evidence="2">
    <location>
        <begin position="503"/>
        <end position="531"/>
    </location>
</feature>
<feature type="region of interest" description="Disordered" evidence="2">
    <location>
        <begin position="287"/>
        <end position="396"/>
    </location>
</feature>
<feature type="coiled-coil region" evidence="1">
    <location>
        <begin position="17"/>
        <end position="44"/>
    </location>
</feature>
<organism evidence="3 4">
    <name type="scientific">Gymnopus androsaceus JB14</name>
    <dbReference type="NCBI Taxonomy" id="1447944"/>
    <lineage>
        <taxon>Eukaryota</taxon>
        <taxon>Fungi</taxon>
        <taxon>Dikarya</taxon>
        <taxon>Basidiomycota</taxon>
        <taxon>Agaricomycotina</taxon>
        <taxon>Agaricomycetes</taxon>
        <taxon>Agaricomycetidae</taxon>
        <taxon>Agaricales</taxon>
        <taxon>Marasmiineae</taxon>
        <taxon>Omphalotaceae</taxon>
        <taxon>Gymnopus</taxon>
    </lineage>
</organism>
<proteinExistence type="predicted"/>
<dbReference type="AlphaFoldDB" id="A0A6A4GHN2"/>
<sequence length="775" mass="84244">MNRSRRHAPTKSPITDCIDIRERLNLIREEKEKVQAELIAKRARLHEKKMLDPPRGTKTLEKNITKNEKCLADLESEETALAARLEAAALPLVVPSAATRSRNKPVISPMVDPDAQTEPTLASLGQLDPVQFSKSGSFSIAHQFELVQGARMNVWVLPMLTCTTWTAVKKSITLQFFLGRNNASESGLVDSENADGSPVSPNAPGINRKAETQSDTSPASTLANAIQASLANPAPPEYNPLAPTHPGCTDKPLGSSNASLDNIGRCEEAHHTPGTNNASQLVLANSNSAEGGPVAPSDRGNNNNKASESNPATSTNVLESNDKPSESVSARLNVECNEASNAPAGDTDGSKLVSATSSAPSAPDNFTESKEASESDNAERSPNLQSQLSTVNGESSGTAGFKVSIDGVGVDLAGFLQNPSPEQQILLNGDKSRKVDSTEFPSMPPKLLELQGLAEQQDVRMITLNENPVGDSHPAVSVQVSPEVRMESMGDAIEEAHIKLKRKADGAVQDPSTKKLKPTKAKNSNTEATQGRNALAKWRMESHTGYTIPSNLRKLMRNVPSFVPECVSICMELSLHILETERKVIQCSHHHSNRDTSQNDISGSKRNWLLTGVPYAATAPAQTPPAGSLHCGCLINNVLLDFYVFKTGTLTSPSTQTSEDWRDQHPNPRVRELMLTQVQDETAWDLDNIWAYRQNDQGEWNVERSESARLELMVVRLLLCLQSLQEKERIAAEYKVRVDSEKENQILQEMEEIVKRSDAAHKEQLAVAKVGSTVT</sequence>
<evidence type="ECO:0000313" key="4">
    <source>
        <dbReference type="Proteomes" id="UP000799118"/>
    </source>
</evidence>
<gene>
    <name evidence="3" type="ORF">BT96DRAFT_950049</name>
</gene>
<evidence type="ECO:0000256" key="2">
    <source>
        <dbReference type="SAM" id="MobiDB-lite"/>
    </source>
</evidence>
<evidence type="ECO:0000256" key="1">
    <source>
        <dbReference type="SAM" id="Coils"/>
    </source>
</evidence>
<dbReference type="Proteomes" id="UP000799118">
    <property type="component" value="Unassembled WGS sequence"/>
</dbReference>
<evidence type="ECO:0000313" key="3">
    <source>
        <dbReference type="EMBL" id="KAE9385142.1"/>
    </source>
</evidence>
<feature type="compositionally biased region" description="Polar residues" evidence="2">
    <location>
        <begin position="299"/>
        <end position="319"/>
    </location>
</feature>
<feature type="compositionally biased region" description="Polar residues" evidence="2">
    <location>
        <begin position="353"/>
        <end position="366"/>
    </location>
</feature>
<keyword evidence="4" id="KW-1185">Reference proteome</keyword>
<feature type="region of interest" description="Disordered" evidence="2">
    <location>
        <begin position="187"/>
        <end position="261"/>
    </location>
</feature>
<dbReference type="OrthoDB" id="3062477at2759"/>
<dbReference type="EMBL" id="ML770023">
    <property type="protein sequence ID" value="KAE9385142.1"/>
    <property type="molecule type" value="Genomic_DNA"/>
</dbReference>
<accession>A0A6A4GHN2</accession>